<proteinExistence type="inferred from homology"/>
<comment type="similarity">
    <text evidence="1">Belongs to the IMPACT family.</text>
</comment>
<reference evidence="4" key="2">
    <citation type="submission" date="2023-06" db="EMBL/GenBank/DDBJ databases">
        <authorList>
            <consortium name="Lawrence Berkeley National Laboratory"/>
            <person name="Haridas S."/>
            <person name="Hensen N."/>
            <person name="Bonometti L."/>
            <person name="Westerberg I."/>
            <person name="Brannstrom I.O."/>
            <person name="Guillou S."/>
            <person name="Cros-Aarteil S."/>
            <person name="Calhoun S."/>
            <person name="Kuo A."/>
            <person name="Mondo S."/>
            <person name="Pangilinan J."/>
            <person name="Riley R."/>
            <person name="LaButti K."/>
            <person name="Andreopoulos B."/>
            <person name="Lipzen A."/>
            <person name="Chen C."/>
            <person name="Yanf M."/>
            <person name="Daum C."/>
            <person name="Ng V."/>
            <person name="Clum A."/>
            <person name="Steindorff A."/>
            <person name="Ohm R."/>
            <person name="Martin F."/>
            <person name="Silar P."/>
            <person name="Natvig D."/>
            <person name="Lalanne C."/>
            <person name="Gautier V."/>
            <person name="Ament-velasquez S.L."/>
            <person name="Kruys A."/>
            <person name="Hutchinson M.I."/>
            <person name="Powell A.J."/>
            <person name="Barry K."/>
            <person name="Miller A.N."/>
            <person name="Grigoriev I.V."/>
            <person name="Debuchy R."/>
            <person name="Gladieux P."/>
            <person name="Thoren M.H."/>
            <person name="Johannesson H."/>
        </authorList>
    </citation>
    <scope>NUCLEOTIDE SEQUENCE</scope>
    <source>
        <strain evidence="4">CBS 232.78</strain>
    </source>
</reference>
<evidence type="ECO:0000313" key="5">
    <source>
        <dbReference type="Proteomes" id="UP001285441"/>
    </source>
</evidence>
<comment type="caution">
    <text evidence="4">The sequence shown here is derived from an EMBL/GenBank/DDBJ whole genome shotgun (WGS) entry which is preliminary data.</text>
</comment>
<dbReference type="InterPro" id="IPR023582">
    <property type="entry name" value="Impact"/>
</dbReference>
<feature type="region of interest" description="Disordered" evidence="2">
    <location>
        <begin position="223"/>
        <end position="251"/>
    </location>
</feature>
<dbReference type="PANTHER" id="PTHR16301">
    <property type="entry name" value="IMPACT-RELATED"/>
    <property type="match status" value="1"/>
</dbReference>
<sequence>MATQQDLQDLLRLLTVGRKIPMLQSMTHIKALQSVDLRSIKQIADAPLKTVESAIKDDKVARALQSACKAAVKRGDPVGTNKRAATASGPAPLAKRARTDESYDGLMKGPTEMTPQELERSLELPLSMDEEKMAETVLETNRAPLVLAFAVELLRYTMPEQPLSSRLSLGQAVVSANSRSKAVSIGLEKGPSADDEGWGEGQPRVKVMGREVTVLKRGGYDWRGDETVGGTSEGSSQTASTADKVKTESQASSATVNFEAVPKNVWVASQPISLKSSTFIARATQITETKQRKQLIESLFEAVPNLKTASHNAWAYRVKPPEGFLTGRVREESFDDGETGCGDLMLKIMREVDAVDTLVVMTRWFGGTFLGPDRWRLMRTCVTGALSARLRKAGHAVALGGEAVWGLDLEAAKGAATRSAGGVGGIYGSKPQPRAGGTSVVGMPIFTPESARSYLLRSFATASDPPSPSSPTATGKKAPQKKTQKALDLEKQENLGLLLGALRLVFDSWGDHLAVAELDRRAWSWYIAVRPDVDGGKAGWGAKGSLKLSDILKLRRKA</sequence>
<dbReference type="EMBL" id="JAULSW010000005">
    <property type="protein sequence ID" value="KAK3381596.1"/>
    <property type="molecule type" value="Genomic_DNA"/>
</dbReference>
<dbReference type="InterPro" id="IPR001498">
    <property type="entry name" value="Impact_N"/>
</dbReference>
<dbReference type="GO" id="GO:0006446">
    <property type="term" value="P:regulation of translational initiation"/>
    <property type="evidence" value="ECO:0007669"/>
    <property type="project" value="TreeGrafter"/>
</dbReference>
<organism evidence="4 5">
    <name type="scientific">Podospora didyma</name>
    <dbReference type="NCBI Taxonomy" id="330526"/>
    <lineage>
        <taxon>Eukaryota</taxon>
        <taxon>Fungi</taxon>
        <taxon>Dikarya</taxon>
        <taxon>Ascomycota</taxon>
        <taxon>Pezizomycotina</taxon>
        <taxon>Sordariomycetes</taxon>
        <taxon>Sordariomycetidae</taxon>
        <taxon>Sordariales</taxon>
        <taxon>Podosporaceae</taxon>
        <taxon>Podospora</taxon>
    </lineage>
</organism>
<accession>A0AAE0NHI9</accession>
<gene>
    <name evidence="4" type="ORF">B0H63DRAFT_476151</name>
</gene>
<dbReference type="Pfam" id="PF01205">
    <property type="entry name" value="Impact_N"/>
    <property type="match status" value="1"/>
</dbReference>
<dbReference type="Gene3D" id="3.30.230.30">
    <property type="entry name" value="Impact, N-terminal domain"/>
    <property type="match status" value="1"/>
</dbReference>
<name>A0AAE0NHI9_9PEZI</name>
<dbReference type="InterPro" id="IPR020568">
    <property type="entry name" value="Ribosomal_Su5_D2-typ_SF"/>
</dbReference>
<dbReference type="PANTHER" id="PTHR16301:SF4">
    <property type="entry name" value="IMPACT N-TERMINAL DOMAIN-CONTAINING PROTEIN"/>
    <property type="match status" value="1"/>
</dbReference>
<feature type="compositionally biased region" description="Low complexity" evidence="2">
    <location>
        <begin position="461"/>
        <end position="474"/>
    </location>
</feature>
<feature type="compositionally biased region" description="Polar residues" evidence="2">
    <location>
        <begin position="229"/>
        <end position="241"/>
    </location>
</feature>
<evidence type="ECO:0000256" key="2">
    <source>
        <dbReference type="SAM" id="MobiDB-lite"/>
    </source>
</evidence>
<feature type="region of interest" description="Disordered" evidence="2">
    <location>
        <begin position="76"/>
        <end position="100"/>
    </location>
</feature>
<evidence type="ECO:0000256" key="1">
    <source>
        <dbReference type="ARBA" id="ARBA00007665"/>
    </source>
</evidence>
<dbReference type="SUPFAM" id="SSF54211">
    <property type="entry name" value="Ribosomal protein S5 domain 2-like"/>
    <property type="match status" value="1"/>
</dbReference>
<evidence type="ECO:0000259" key="3">
    <source>
        <dbReference type="Pfam" id="PF01205"/>
    </source>
</evidence>
<dbReference type="GO" id="GO:0005737">
    <property type="term" value="C:cytoplasm"/>
    <property type="evidence" value="ECO:0007669"/>
    <property type="project" value="TreeGrafter"/>
</dbReference>
<dbReference type="Proteomes" id="UP001285441">
    <property type="component" value="Unassembled WGS sequence"/>
</dbReference>
<dbReference type="InterPro" id="IPR036956">
    <property type="entry name" value="Impact_N_sf"/>
</dbReference>
<evidence type="ECO:0000313" key="4">
    <source>
        <dbReference type="EMBL" id="KAK3381596.1"/>
    </source>
</evidence>
<dbReference type="GO" id="GO:0140469">
    <property type="term" value="P:GCN2-mediated signaling"/>
    <property type="evidence" value="ECO:0007669"/>
    <property type="project" value="TreeGrafter"/>
</dbReference>
<dbReference type="AlphaFoldDB" id="A0AAE0NHI9"/>
<feature type="domain" description="Impact N-terminal" evidence="3">
    <location>
        <begin position="275"/>
        <end position="386"/>
    </location>
</feature>
<reference evidence="4" key="1">
    <citation type="journal article" date="2023" name="Mol. Phylogenet. Evol.">
        <title>Genome-scale phylogeny and comparative genomics of the fungal order Sordariales.</title>
        <authorList>
            <person name="Hensen N."/>
            <person name="Bonometti L."/>
            <person name="Westerberg I."/>
            <person name="Brannstrom I.O."/>
            <person name="Guillou S."/>
            <person name="Cros-Aarteil S."/>
            <person name="Calhoun S."/>
            <person name="Haridas S."/>
            <person name="Kuo A."/>
            <person name="Mondo S."/>
            <person name="Pangilinan J."/>
            <person name="Riley R."/>
            <person name="LaButti K."/>
            <person name="Andreopoulos B."/>
            <person name="Lipzen A."/>
            <person name="Chen C."/>
            <person name="Yan M."/>
            <person name="Daum C."/>
            <person name="Ng V."/>
            <person name="Clum A."/>
            <person name="Steindorff A."/>
            <person name="Ohm R.A."/>
            <person name="Martin F."/>
            <person name="Silar P."/>
            <person name="Natvig D.O."/>
            <person name="Lalanne C."/>
            <person name="Gautier V."/>
            <person name="Ament-Velasquez S.L."/>
            <person name="Kruys A."/>
            <person name="Hutchinson M.I."/>
            <person name="Powell A.J."/>
            <person name="Barry K."/>
            <person name="Miller A.N."/>
            <person name="Grigoriev I.V."/>
            <person name="Debuchy R."/>
            <person name="Gladieux P."/>
            <person name="Hiltunen Thoren M."/>
            <person name="Johannesson H."/>
        </authorList>
    </citation>
    <scope>NUCLEOTIDE SEQUENCE</scope>
    <source>
        <strain evidence="4">CBS 232.78</strain>
    </source>
</reference>
<keyword evidence="5" id="KW-1185">Reference proteome</keyword>
<protein>
    <recommendedName>
        <fullName evidence="3">Impact N-terminal domain-containing protein</fullName>
    </recommendedName>
</protein>
<feature type="region of interest" description="Disordered" evidence="2">
    <location>
        <begin position="461"/>
        <end position="484"/>
    </location>
</feature>